<dbReference type="InterPro" id="IPR045863">
    <property type="entry name" value="CorA_TM1_TM2"/>
</dbReference>
<evidence type="ECO:0000256" key="1">
    <source>
        <dbReference type="ARBA" id="ARBA00004141"/>
    </source>
</evidence>
<dbReference type="EMBL" id="FQUF01000024">
    <property type="protein sequence ID" value="SHE98844.1"/>
    <property type="molecule type" value="Genomic_DNA"/>
</dbReference>
<evidence type="ECO:0000256" key="4">
    <source>
        <dbReference type="ARBA" id="ARBA00022989"/>
    </source>
</evidence>
<dbReference type="AlphaFoldDB" id="A0A1M4XZ11"/>
<evidence type="ECO:0000256" key="3">
    <source>
        <dbReference type="ARBA" id="ARBA00022692"/>
    </source>
</evidence>
<reference evidence="8 9" key="1">
    <citation type="submission" date="2016-11" db="EMBL/GenBank/DDBJ databases">
        <authorList>
            <person name="Jaros S."/>
            <person name="Januszkiewicz K."/>
            <person name="Wedrychowicz H."/>
        </authorList>
    </citation>
    <scope>NUCLEOTIDE SEQUENCE [LARGE SCALE GENOMIC DNA]</scope>
    <source>
        <strain evidence="8 9">DSM 15692</strain>
    </source>
</reference>
<dbReference type="InterPro" id="IPR002523">
    <property type="entry name" value="MgTranspt_CorA/ZnTranspt_ZntB"/>
</dbReference>
<dbReference type="Gene3D" id="1.20.58.340">
    <property type="entry name" value="Magnesium transport protein CorA, transmembrane region"/>
    <property type="match status" value="2"/>
</dbReference>
<proteinExistence type="inferred from homology"/>
<dbReference type="SUPFAM" id="SSF143865">
    <property type="entry name" value="CorA soluble domain-like"/>
    <property type="match status" value="1"/>
</dbReference>
<dbReference type="SUPFAM" id="SSF144083">
    <property type="entry name" value="Magnesium transport protein CorA, transmembrane region"/>
    <property type="match status" value="1"/>
</dbReference>
<feature type="transmembrane region" description="Helical" evidence="7">
    <location>
        <begin position="237"/>
        <end position="257"/>
    </location>
</feature>
<feature type="transmembrane region" description="Helical" evidence="7">
    <location>
        <begin position="205"/>
        <end position="225"/>
    </location>
</feature>
<keyword evidence="3 7" id="KW-0812">Transmembrane</keyword>
<sequence length="265" mass="30969">MPHIAPRIEIFHKEEINHTLFFVFSNVFDTSEDSQVEKRFEPHTFILKQEKLFWFMNDKSSTLDQELLEEKGIKINSVQSILLNAVLLSYRRFTEELEKQKEVIDELNKQAIRSTSRQILIEVSDTERNLVMLQHTIETQEEAVTKLLDHEEFIEKLNNPHLVHDVKWYNRQVKKLINVYRDLLDSVSSLFSDIMSNNLNKLMKFLSSLSLIIASSSLIGDLWGMNTGGLPFEQSEYGTLIMIGVTLLAGIMMYLFLKNKEYFDD</sequence>
<name>A0A1M4XZ11_9LACT</name>
<gene>
    <name evidence="8" type="ORF">SAMN02745249_01575</name>
</gene>
<evidence type="ECO:0000256" key="2">
    <source>
        <dbReference type="ARBA" id="ARBA00009765"/>
    </source>
</evidence>
<feature type="coiled-coil region" evidence="6">
    <location>
        <begin position="90"/>
        <end position="143"/>
    </location>
</feature>
<dbReference type="Proteomes" id="UP000184128">
    <property type="component" value="Unassembled WGS sequence"/>
</dbReference>
<keyword evidence="4 7" id="KW-1133">Transmembrane helix</keyword>
<evidence type="ECO:0000313" key="8">
    <source>
        <dbReference type="EMBL" id="SHE98844.1"/>
    </source>
</evidence>
<evidence type="ECO:0000313" key="9">
    <source>
        <dbReference type="Proteomes" id="UP000184128"/>
    </source>
</evidence>
<evidence type="ECO:0000256" key="5">
    <source>
        <dbReference type="ARBA" id="ARBA00023136"/>
    </source>
</evidence>
<dbReference type="InterPro" id="IPR045861">
    <property type="entry name" value="CorA_cytoplasmic_dom"/>
</dbReference>
<organism evidence="8 9">
    <name type="scientific">Atopostipes suicloacalis DSM 15692</name>
    <dbReference type="NCBI Taxonomy" id="1121025"/>
    <lineage>
        <taxon>Bacteria</taxon>
        <taxon>Bacillati</taxon>
        <taxon>Bacillota</taxon>
        <taxon>Bacilli</taxon>
        <taxon>Lactobacillales</taxon>
        <taxon>Carnobacteriaceae</taxon>
        <taxon>Atopostipes</taxon>
    </lineage>
</organism>
<accession>A0A1M4XZ11</accession>
<dbReference type="GO" id="GO:0016020">
    <property type="term" value="C:membrane"/>
    <property type="evidence" value="ECO:0007669"/>
    <property type="project" value="UniProtKB-SubCell"/>
</dbReference>
<dbReference type="Pfam" id="PF01544">
    <property type="entry name" value="CorA"/>
    <property type="match status" value="1"/>
</dbReference>
<protein>
    <submittedName>
        <fullName evidence="8">Magnesium transporter</fullName>
    </submittedName>
</protein>
<comment type="similarity">
    <text evidence="2">Belongs to the CorA metal ion transporter (MIT) (TC 1.A.35) family.</text>
</comment>
<dbReference type="GO" id="GO:0046873">
    <property type="term" value="F:metal ion transmembrane transporter activity"/>
    <property type="evidence" value="ECO:0007669"/>
    <property type="project" value="InterPro"/>
</dbReference>
<comment type="subcellular location">
    <subcellularLocation>
        <location evidence="1">Membrane</location>
        <topology evidence="1">Multi-pass membrane protein</topology>
    </subcellularLocation>
</comment>
<dbReference type="InterPro" id="IPR047199">
    <property type="entry name" value="CorA-like"/>
</dbReference>
<evidence type="ECO:0000256" key="6">
    <source>
        <dbReference type="SAM" id="Coils"/>
    </source>
</evidence>
<keyword evidence="6" id="KW-0175">Coiled coil</keyword>
<dbReference type="PANTHER" id="PTHR47891">
    <property type="entry name" value="TRANSPORTER-RELATED"/>
    <property type="match status" value="1"/>
</dbReference>
<dbReference type="PANTHER" id="PTHR47891:SF1">
    <property type="entry name" value="CORA-MAGNESIUM AND COBALT TRANSPORTER"/>
    <property type="match status" value="1"/>
</dbReference>
<keyword evidence="9" id="KW-1185">Reference proteome</keyword>
<keyword evidence="5 7" id="KW-0472">Membrane</keyword>
<dbReference type="RefSeq" id="WP_073298312.1">
    <property type="nucleotide sequence ID" value="NZ_FQUF01000024.1"/>
</dbReference>
<evidence type="ECO:0000256" key="7">
    <source>
        <dbReference type="SAM" id="Phobius"/>
    </source>
</evidence>